<dbReference type="PROSITE" id="PS51293">
    <property type="entry name" value="SANT"/>
    <property type="match status" value="1"/>
</dbReference>
<dbReference type="PANTHER" id="PTHR12802:SF155">
    <property type="entry name" value="DEUBIQUITINASE MYSM1"/>
    <property type="match status" value="1"/>
</dbReference>
<keyword evidence="5" id="KW-0539">Nucleus</keyword>
<dbReference type="InterPro" id="IPR001005">
    <property type="entry name" value="SANT/Myb"/>
</dbReference>
<gene>
    <name evidence="9" type="ORF">CL6EHI_136420</name>
</gene>
<dbReference type="FunFam" id="1.10.10.60:FF:000023">
    <property type="entry name" value="protein REVEILLE 6 isoform X1"/>
    <property type="match status" value="1"/>
</dbReference>
<dbReference type="GO" id="GO:0005634">
    <property type="term" value="C:nucleus"/>
    <property type="evidence" value="ECO:0007669"/>
    <property type="project" value="UniProtKB-SubCell"/>
</dbReference>
<reference evidence="9 10" key="1">
    <citation type="submission" date="2016-05" db="EMBL/GenBank/DDBJ databases">
        <title>First whole genome sequencing of Entamoeba histolytica HM1:IMSS-clone-6.</title>
        <authorList>
            <person name="Mukherjee Avik.K."/>
            <person name="Izumyama S."/>
            <person name="Nakada-Tsukui K."/>
            <person name="Nozaki T."/>
        </authorList>
    </citation>
    <scope>NUCLEOTIDE SEQUENCE [LARGE SCALE GENOMIC DNA]</scope>
    <source>
        <strain evidence="9 10">HM1:IMSS clone 6</strain>
    </source>
</reference>
<dbReference type="InterPro" id="IPR017930">
    <property type="entry name" value="Myb_dom"/>
</dbReference>
<proteinExistence type="predicted"/>
<dbReference type="VEuPathDB" id="AmoebaDB:EHI8A_034240"/>
<keyword evidence="4" id="KW-0804">Transcription</keyword>
<dbReference type="PROSITE" id="PS51294">
    <property type="entry name" value="HTH_MYB"/>
    <property type="match status" value="1"/>
</dbReference>
<comment type="caution">
    <text evidence="9">The sequence shown here is derived from an EMBL/GenBank/DDBJ whole genome shotgun (WGS) entry which is preliminary data.</text>
</comment>
<dbReference type="InterPro" id="IPR009057">
    <property type="entry name" value="Homeodomain-like_sf"/>
</dbReference>
<dbReference type="VEuPathDB" id="AmoebaDB:KM1_021160"/>
<feature type="domain" description="HTH myb-type" evidence="8">
    <location>
        <begin position="44"/>
        <end position="98"/>
    </location>
</feature>
<dbReference type="VEuPathDB" id="AmoebaDB:EHI_136420"/>
<evidence type="ECO:0000256" key="6">
    <source>
        <dbReference type="SAM" id="MobiDB-lite"/>
    </source>
</evidence>
<dbReference type="SMR" id="A0A175JNU7"/>
<keyword evidence="2" id="KW-0805">Transcription regulation</keyword>
<feature type="region of interest" description="Disordered" evidence="6">
    <location>
        <begin position="1"/>
        <end position="33"/>
    </location>
</feature>
<keyword evidence="3 9" id="KW-0238">DNA-binding</keyword>
<comment type="subcellular location">
    <subcellularLocation>
        <location evidence="1">Nucleus</location>
    </subcellularLocation>
</comment>
<evidence type="ECO:0000313" key="10">
    <source>
        <dbReference type="Proteomes" id="UP000078387"/>
    </source>
</evidence>
<evidence type="ECO:0000256" key="4">
    <source>
        <dbReference type="ARBA" id="ARBA00023163"/>
    </source>
</evidence>
<dbReference type="InterPro" id="IPR017884">
    <property type="entry name" value="SANT_dom"/>
</dbReference>
<dbReference type="GO" id="GO:0003677">
    <property type="term" value="F:DNA binding"/>
    <property type="evidence" value="ECO:0007669"/>
    <property type="project" value="UniProtKB-KW"/>
</dbReference>
<dbReference type="PANTHER" id="PTHR12802">
    <property type="entry name" value="SWI/SNF COMPLEX-RELATED"/>
    <property type="match status" value="1"/>
</dbReference>
<evidence type="ECO:0000259" key="7">
    <source>
        <dbReference type="PROSITE" id="PS51293"/>
    </source>
</evidence>
<feature type="domain" description="SANT" evidence="7">
    <location>
        <begin position="47"/>
        <end position="98"/>
    </location>
</feature>
<name>A0A175JNU7_ENTHI</name>
<protein>
    <submittedName>
        <fullName evidence="9">Myb family DNA-binding protein shaqkyf family</fullName>
    </submittedName>
</protein>
<dbReference type="Proteomes" id="UP000078387">
    <property type="component" value="Unassembled WGS sequence"/>
</dbReference>
<dbReference type="SMART" id="SM00717">
    <property type="entry name" value="SANT"/>
    <property type="match status" value="1"/>
</dbReference>
<dbReference type="eggNOG" id="KOG0724">
    <property type="taxonomic scope" value="Eukaryota"/>
</dbReference>
<evidence type="ECO:0000256" key="2">
    <source>
        <dbReference type="ARBA" id="ARBA00023015"/>
    </source>
</evidence>
<dbReference type="GO" id="GO:0010468">
    <property type="term" value="P:regulation of gene expression"/>
    <property type="evidence" value="ECO:0007669"/>
    <property type="project" value="UniProtKB-ARBA"/>
</dbReference>
<dbReference type="SUPFAM" id="SSF46689">
    <property type="entry name" value="Homeodomain-like"/>
    <property type="match status" value="1"/>
</dbReference>
<evidence type="ECO:0000256" key="1">
    <source>
        <dbReference type="ARBA" id="ARBA00004123"/>
    </source>
</evidence>
<evidence type="ECO:0000313" key="9">
    <source>
        <dbReference type="EMBL" id="GAT95410.1"/>
    </source>
</evidence>
<dbReference type="VEuPathDB" id="AmoebaDB:EHI5A_014470"/>
<dbReference type="InterPro" id="IPR006447">
    <property type="entry name" value="Myb_dom_plants"/>
</dbReference>
<evidence type="ECO:0000256" key="3">
    <source>
        <dbReference type="ARBA" id="ARBA00023125"/>
    </source>
</evidence>
<evidence type="ECO:0000256" key="5">
    <source>
        <dbReference type="ARBA" id="ARBA00023242"/>
    </source>
</evidence>
<feature type="compositionally biased region" description="Low complexity" evidence="6">
    <location>
        <begin position="15"/>
        <end position="30"/>
    </location>
</feature>
<accession>A0A175JNU7</accession>
<dbReference type="Pfam" id="PF00249">
    <property type="entry name" value="Myb_DNA-binding"/>
    <property type="match status" value="1"/>
</dbReference>
<dbReference type="Gene3D" id="1.10.10.60">
    <property type="entry name" value="Homeodomain-like"/>
    <property type="match status" value="1"/>
</dbReference>
<dbReference type="NCBIfam" id="TIGR01557">
    <property type="entry name" value="myb_SHAQKYF"/>
    <property type="match status" value="1"/>
</dbReference>
<sequence>MSISPHDSFVPQYPLSPGSSQSTSSSPLPSDRLVYTKKQRKQYTITKKREVWTDAEHAKFVEGLALFHKDWKKIKEYIGTKTVVQIRSHAQKYFLKLNKTAPPQPFTLTPLKNFSVQQSIIKSNSCPPSPQFHDHIGDSTNGISSAFSPVRDYADYIQIDGLLEKPHPQYSTHTSPSFNYASFSSNWMKPSF</sequence>
<evidence type="ECO:0000259" key="8">
    <source>
        <dbReference type="PROSITE" id="PS51294"/>
    </source>
</evidence>
<dbReference type="AlphaFoldDB" id="A0A175JNU7"/>
<organism evidence="9 10">
    <name type="scientific">Entamoeba histolytica</name>
    <dbReference type="NCBI Taxonomy" id="5759"/>
    <lineage>
        <taxon>Eukaryota</taxon>
        <taxon>Amoebozoa</taxon>
        <taxon>Evosea</taxon>
        <taxon>Archamoebae</taxon>
        <taxon>Mastigamoebida</taxon>
        <taxon>Entamoebidae</taxon>
        <taxon>Entamoeba</taxon>
    </lineage>
</organism>
<dbReference type="EMBL" id="BDEQ01000001">
    <property type="protein sequence ID" value="GAT95410.1"/>
    <property type="molecule type" value="Genomic_DNA"/>
</dbReference>
<dbReference type="PDBsum" id="6NVZ"/>
<dbReference type="CDD" id="cd00167">
    <property type="entry name" value="SANT"/>
    <property type="match status" value="1"/>
</dbReference>
<dbReference type="VEuPathDB" id="AmoebaDB:EHI7A_036090"/>